<reference evidence="1 2" key="1">
    <citation type="submission" date="2018-06" db="EMBL/GenBank/DDBJ databases">
        <title>WGS assembly of Brassica rapa FPsc.</title>
        <authorList>
            <person name="Bowman J."/>
            <person name="Kohchi T."/>
            <person name="Yamato K."/>
            <person name="Jenkins J."/>
            <person name="Shu S."/>
            <person name="Ishizaki K."/>
            <person name="Yamaoka S."/>
            <person name="Nishihama R."/>
            <person name="Nakamura Y."/>
            <person name="Berger F."/>
            <person name="Adam C."/>
            <person name="Aki S."/>
            <person name="Althoff F."/>
            <person name="Araki T."/>
            <person name="Arteaga-Vazquez M."/>
            <person name="Balasubrmanian S."/>
            <person name="Bauer D."/>
            <person name="Boehm C."/>
            <person name="Briginshaw L."/>
            <person name="Caballero-Perez J."/>
            <person name="Catarino B."/>
            <person name="Chen F."/>
            <person name="Chiyoda S."/>
            <person name="Chovatia M."/>
            <person name="Davies K."/>
            <person name="Delmans M."/>
            <person name="Demura T."/>
            <person name="Dierschke T."/>
            <person name="Dolan L."/>
            <person name="Dorantes-Acosta A."/>
            <person name="Eklund D."/>
            <person name="Florent S."/>
            <person name="Flores-Sandoval E."/>
            <person name="Fujiyama A."/>
            <person name="Fukuzawa H."/>
            <person name="Galik B."/>
            <person name="Grimanelli D."/>
            <person name="Grimwood J."/>
            <person name="Grossniklaus U."/>
            <person name="Hamada T."/>
            <person name="Haseloff J."/>
            <person name="Hetherington A."/>
            <person name="Higo A."/>
            <person name="Hirakawa Y."/>
            <person name="Hundley H."/>
            <person name="Ikeda Y."/>
            <person name="Inoue K."/>
            <person name="Inoue S."/>
            <person name="Ishida S."/>
            <person name="Jia Q."/>
            <person name="Kakita M."/>
            <person name="Kanazawa T."/>
            <person name="Kawai Y."/>
            <person name="Kawashima T."/>
            <person name="Kennedy M."/>
            <person name="Kinose K."/>
            <person name="Kinoshita T."/>
            <person name="Kohara Y."/>
            <person name="Koide E."/>
            <person name="Komatsu K."/>
            <person name="Kopischke S."/>
            <person name="Kubo M."/>
            <person name="Kyozuka J."/>
            <person name="Lagercrantz U."/>
            <person name="Lin S."/>
            <person name="Lindquist E."/>
            <person name="Lipzen A."/>
            <person name="Lu C."/>
            <person name="Luna E."/>
            <person name="Martienssen R."/>
            <person name="Minamino N."/>
            <person name="Mizutani M."/>
            <person name="Mizutani M."/>
            <person name="Mochizuki N."/>
            <person name="Monte I."/>
            <person name="Mosher R."/>
            <person name="Nagasaki H."/>
            <person name="Nakagami H."/>
            <person name="Naramoto S."/>
            <person name="Nishitani K."/>
            <person name="Ohtani M."/>
            <person name="Okamoto T."/>
            <person name="Okumura M."/>
            <person name="Phillips J."/>
            <person name="Pollak B."/>
            <person name="Reinders A."/>
            <person name="Roevekamp M."/>
            <person name="Sano R."/>
            <person name="Sawa S."/>
            <person name="Schmid M."/>
            <person name="Shirakawa M."/>
            <person name="Solano R."/>
            <person name="Spunde A."/>
            <person name="Suetsugu N."/>
            <person name="Sugano S."/>
            <person name="Sugiyama A."/>
            <person name="Sun R."/>
            <person name="Suzuki Y."/>
            <person name="Takenaka M."/>
            <person name="Takezawa D."/>
            <person name="Tomogane H."/>
            <person name="Tsuzuki M."/>
            <person name="Ueda T."/>
            <person name="Umeda M."/>
            <person name="Ward J."/>
            <person name="Watanabe Y."/>
            <person name="Yazaki K."/>
            <person name="Yokoyama R."/>
            <person name="Yoshitake Y."/>
            <person name="Yotsui I."/>
            <person name="Zachgo S."/>
            <person name="Schmutz J."/>
        </authorList>
    </citation>
    <scope>NUCLEOTIDE SEQUENCE [LARGE SCALE GENOMIC DNA]</scope>
    <source>
        <strain evidence="2">cv. B-3</strain>
    </source>
</reference>
<accession>A0A397XJW1</accession>
<gene>
    <name evidence="1" type="ORF">BRARA_J00537</name>
</gene>
<sequence>MSHSLLRVQPFPVNSSNSHQSFALRHIIFTFFVLYLKKELCFLSLNFFFAHMTTSMEATLLTMMKQFSMLKLCFQKTVTTTMTLSMIMLQQHDLIISFVRPKCRLSSSIHEPRFCTPVPFYE</sequence>
<dbReference type="Proteomes" id="UP000264353">
    <property type="component" value="Chromosome A10"/>
</dbReference>
<dbReference type="AlphaFoldDB" id="A0A397XJW1"/>
<evidence type="ECO:0000313" key="2">
    <source>
        <dbReference type="Proteomes" id="UP000264353"/>
    </source>
</evidence>
<evidence type="ECO:0000313" key="1">
    <source>
        <dbReference type="EMBL" id="RID40498.1"/>
    </source>
</evidence>
<name>A0A397XJW1_BRACM</name>
<protein>
    <submittedName>
        <fullName evidence="1">Uncharacterized protein</fullName>
    </submittedName>
</protein>
<organism evidence="1 2">
    <name type="scientific">Brassica campestris</name>
    <name type="common">Field mustard</name>
    <dbReference type="NCBI Taxonomy" id="3711"/>
    <lineage>
        <taxon>Eukaryota</taxon>
        <taxon>Viridiplantae</taxon>
        <taxon>Streptophyta</taxon>
        <taxon>Embryophyta</taxon>
        <taxon>Tracheophyta</taxon>
        <taxon>Spermatophyta</taxon>
        <taxon>Magnoliopsida</taxon>
        <taxon>eudicotyledons</taxon>
        <taxon>Gunneridae</taxon>
        <taxon>Pentapetalae</taxon>
        <taxon>rosids</taxon>
        <taxon>malvids</taxon>
        <taxon>Brassicales</taxon>
        <taxon>Brassicaceae</taxon>
        <taxon>Brassiceae</taxon>
        <taxon>Brassica</taxon>
    </lineage>
</organism>
<dbReference type="EMBL" id="CM010637">
    <property type="protein sequence ID" value="RID40498.1"/>
    <property type="molecule type" value="Genomic_DNA"/>
</dbReference>
<proteinExistence type="predicted"/>